<evidence type="ECO:0000256" key="7">
    <source>
        <dbReference type="ARBA" id="ARBA00022723"/>
    </source>
</evidence>
<keyword evidence="7" id="KW-0479">Metal-binding</keyword>
<dbReference type="EC" id="3.4.11.2" evidence="4"/>
<feature type="region of interest" description="Disordered" evidence="13">
    <location>
        <begin position="1"/>
        <end position="21"/>
    </location>
</feature>
<evidence type="ECO:0000256" key="1">
    <source>
        <dbReference type="ARBA" id="ARBA00000098"/>
    </source>
</evidence>
<dbReference type="PANTHER" id="PTHR11533">
    <property type="entry name" value="PROTEASE M1 ZINC METALLOPROTEASE"/>
    <property type="match status" value="1"/>
</dbReference>
<feature type="signal peptide" evidence="14">
    <location>
        <begin position="1"/>
        <end position="46"/>
    </location>
</feature>
<feature type="compositionally biased region" description="Basic residues" evidence="13">
    <location>
        <begin position="351"/>
        <end position="364"/>
    </location>
</feature>
<feature type="chain" id="PRO_5046882038" description="Aminopeptidase N" evidence="14">
    <location>
        <begin position="47"/>
        <end position="836"/>
    </location>
</feature>
<evidence type="ECO:0000313" key="19">
    <source>
        <dbReference type="Proteomes" id="UP001432161"/>
    </source>
</evidence>
<evidence type="ECO:0000256" key="2">
    <source>
        <dbReference type="ARBA" id="ARBA00001947"/>
    </source>
</evidence>
<proteinExistence type="inferred from homology"/>
<dbReference type="InterPro" id="IPR001930">
    <property type="entry name" value="Peptidase_M1"/>
</dbReference>
<organism evidence="18 19">
    <name type="scientific">Streptomyces griseoaurantiacus</name>
    <dbReference type="NCBI Taxonomy" id="68213"/>
    <lineage>
        <taxon>Bacteria</taxon>
        <taxon>Bacillati</taxon>
        <taxon>Actinomycetota</taxon>
        <taxon>Actinomycetes</taxon>
        <taxon>Kitasatosporales</taxon>
        <taxon>Streptomycetaceae</taxon>
        <taxon>Streptomyces</taxon>
        <taxon>Streptomyces aurantiacus group</taxon>
    </lineage>
</organism>
<evidence type="ECO:0000256" key="9">
    <source>
        <dbReference type="ARBA" id="ARBA00022833"/>
    </source>
</evidence>
<evidence type="ECO:0000256" key="12">
    <source>
        <dbReference type="ARBA" id="ARBA00031533"/>
    </source>
</evidence>
<protein>
    <recommendedName>
        <fullName evidence="5">Aminopeptidase N</fullName>
        <ecNumber evidence="4">3.4.11.2</ecNumber>
    </recommendedName>
    <alternativeName>
        <fullName evidence="11">Alanine aminopeptidase</fullName>
    </alternativeName>
    <alternativeName>
        <fullName evidence="12">Lysyl aminopeptidase</fullName>
    </alternativeName>
</protein>
<dbReference type="InterPro" id="IPR045357">
    <property type="entry name" value="Aminopeptidase_N-like_N"/>
</dbReference>
<dbReference type="PRINTS" id="PR00756">
    <property type="entry name" value="ALADIPTASE"/>
</dbReference>
<dbReference type="Gene3D" id="2.60.40.1730">
    <property type="entry name" value="tricorn interacting facor f3 domain"/>
    <property type="match status" value="1"/>
</dbReference>
<keyword evidence="6" id="KW-0645">Protease</keyword>
<dbReference type="Gene3D" id="1.10.390.10">
    <property type="entry name" value="Neutral Protease Domain 2"/>
    <property type="match status" value="1"/>
</dbReference>
<evidence type="ECO:0000256" key="6">
    <source>
        <dbReference type="ARBA" id="ARBA00022670"/>
    </source>
</evidence>
<feature type="domain" description="Aminopeptidase N-like N-terminal" evidence="17">
    <location>
        <begin position="412"/>
        <end position="578"/>
    </location>
</feature>
<evidence type="ECO:0000259" key="17">
    <source>
        <dbReference type="Pfam" id="PF17900"/>
    </source>
</evidence>
<dbReference type="PANTHER" id="PTHR11533:SF297">
    <property type="entry name" value="AMINOPEPTIDASE N"/>
    <property type="match status" value="1"/>
</dbReference>
<dbReference type="InterPro" id="IPR042097">
    <property type="entry name" value="Aminopeptidase_N-like_N_sf"/>
</dbReference>
<evidence type="ECO:0000259" key="16">
    <source>
        <dbReference type="Pfam" id="PF04389"/>
    </source>
</evidence>
<dbReference type="EMBL" id="CP108330">
    <property type="protein sequence ID" value="WUR36122.1"/>
    <property type="molecule type" value="Genomic_DNA"/>
</dbReference>
<evidence type="ECO:0000256" key="5">
    <source>
        <dbReference type="ARBA" id="ARBA00015611"/>
    </source>
</evidence>
<evidence type="ECO:0000259" key="15">
    <source>
        <dbReference type="Pfam" id="PF01433"/>
    </source>
</evidence>
<dbReference type="InterPro" id="IPR050344">
    <property type="entry name" value="Peptidase_M1_aminopeptidases"/>
</dbReference>
<keyword evidence="8" id="KW-0378">Hydrolase</keyword>
<gene>
    <name evidence="18" type="ORF">OHN36_02485</name>
</gene>
<dbReference type="SUPFAM" id="SSF63737">
    <property type="entry name" value="Leukotriene A4 hydrolase N-terminal domain"/>
    <property type="match status" value="1"/>
</dbReference>
<dbReference type="Proteomes" id="UP001432161">
    <property type="component" value="Chromosome"/>
</dbReference>
<dbReference type="Gene3D" id="3.40.630.10">
    <property type="entry name" value="Zn peptidases"/>
    <property type="match status" value="1"/>
</dbReference>
<feature type="domain" description="Peptidase M1 membrane alanine aminopeptidase" evidence="15">
    <location>
        <begin position="669"/>
        <end position="808"/>
    </location>
</feature>
<dbReference type="InterPro" id="IPR007484">
    <property type="entry name" value="Peptidase_M28"/>
</dbReference>
<keyword evidence="10" id="KW-0482">Metalloprotease</keyword>
<keyword evidence="9" id="KW-0862">Zinc</keyword>
<comment type="catalytic activity">
    <reaction evidence="1">
        <text>Release of an N-terminal amino acid, Xaa-|-Yaa- from a peptide, amide or arylamide. Xaa is preferably Ala, but may be most amino acids including Pro (slow action). When a terminal hydrophobic residue is followed by a prolyl residue, the two may be released as an intact Xaa-Pro dipeptide.</text>
        <dbReference type="EC" id="3.4.11.2"/>
    </reaction>
</comment>
<feature type="region of interest" description="Disordered" evidence="13">
    <location>
        <begin position="277"/>
        <end position="364"/>
    </location>
</feature>
<dbReference type="InterPro" id="IPR027268">
    <property type="entry name" value="Peptidase_M4/M1_CTD_sf"/>
</dbReference>
<dbReference type="SUPFAM" id="SSF53187">
    <property type="entry name" value="Zn-dependent exopeptidases"/>
    <property type="match status" value="1"/>
</dbReference>
<evidence type="ECO:0000256" key="3">
    <source>
        <dbReference type="ARBA" id="ARBA00010136"/>
    </source>
</evidence>
<comment type="cofactor">
    <cofactor evidence="2">
        <name>Zn(2+)</name>
        <dbReference type="ChEBI" id="CHEBI:29105"/>
    </cofactor>
</comment>
<feature type="compositionally biased region" description="Low complexity" evidence="13">
    <location>
        <begin position="323"/>
        <end position="334"/>
    </location>
</feature>
<evidence type="ECO:0000256" key="14">
    <source>
        <dbReference type="SAM" id="SignalP"/>
    </source>
</evidence>
<dbReference type="InterPro" id="IPR014782">
    <property type="entry name" value="Peptidase_M1_dom"/>
</dbReference>
<evidence type="ECO:0000256" key="8">
    <source>
        <dbReference type="ARBA" id="ARBA00022801"/>
    </source>
</evidence>
<evidence type="ECO:0000256" key="4">
    <source>
        <dbReference type="ARBA" id="ARBA00012564"/>
    </source>
</evidence>
<evidence type="ECO:0000256" key="11">
    <source>
        <dbReference type="ARBA" id="ARBA00029811"/>
    </source>
</evidence>
<keyword evidence="19" id="KW-1185">Reference proteome</keyword>
<evidence type="ECO:0000256" key="13">
    <source>
        <dbReference type="SAM" id="MobiDB-lite"/>
    </source>
</evidence>
<evidence type="ECO:0000313" key="18">
    <source>
        <dbReference type="EMBL" id="WUR36122.1"/>
    </source>
</evidence>
<reference evidence="18" key="1">
    <citation type="submission" date="2022-10" db="EMBL/GenBank/DDBJ databases">
        <title>The complete genomes of actinobacterial strains from the NBC collection.</title>
        <authorList>
            <person name="Joergensen T.S."/>
            <person name="Alvarez Arevalo M."/>
            <person name="Sterndorff E.B."/>
            <person name="Faurdal D."/>
            <person name="Vuksanovic O."/>
            <person name="Mourched A.-S."/>
            <person name="Charusanti P."/>
            <person name="Shaw S."/>
            <person name="Blin K."/>
            <person name="Weber T."/>
        </authorList>
    </citation>
    <scope>NUCLEOTIDE SEQUENCE</scope>
    <source>
        <strain evidence="18">NBC_00489</strain>
    </source>
</reference>
<feature type="compositionally biased region" description="Basic and acidic residues" evidence="13">
    <location>
        <begin position="291"/>
        <end position="310"/>
    </location>
</feature>
<name>A0ABZ1UV30_9ACTN</name>
<dbReference type="Pfam" id="PF01433">
    <property type="entry name" value="Peptidase_M1"/>
    <property type="match status" value="1"/>
</dbReference>
<keyword evidence="14" id="KW-0732">Signal</keyword>
<feature type="domain" description="Peptidase M28" evidence="16">
    <location>
        <begin position="120"/>
        <end position="273"/>
    </location>
</feature>
<accession>A0ABZ1UV30</accession>
<feature type="compositionally biased region" description="Basic residues" evidence="13">
    <location>
        <begin position="277"/>
        <end position="287"/>
    </location>
</feature>
<sequence length="836" mass="90322">MHPTHLPHPISASPRRPDDRRTSFRLGGVAAVLCLCAALVAAPAAAAQPAAAPNPPVVTANQVMPHLTALERIADRTGGNRAHGTEGYRESVAYVKAALDSAGFRTTLHRFTHDGATGYNLVADWPGGDPEHILFAGAHLDSVETGPGINDNGSGSAALLATALEVSRSGLRPDRHLRFAWWGAEELGMVGSSAYLKDLSAAERKRIDLYVNVDMAGTKSIRQWLVVEDDTAANEAFESYFAARNLPTFSIGIGGSDHVSFGDAGIPVGGFRHGHRRLHARGVRPRGQRGPGDRDHQYQRAPQRRLETRRAPLRPGQAPPGVPAARSAPFAARPTVRTRHPACDTTARNAPHPRRSRHMPTPRHRRRATALATAVAAGIVLTTLPAAGASGEGGLGDPYFPEDGNSGYDVSEYDVHVHYDPAHPRYLEGDTTVEAVATQDLDVLHLDLEGFTVTGVTVNGTPARTVSREGAHELVITPARPVAKNTRFSVRVRYSGEPVGKGWHTLADGGANASEEPHSATAWYPANDHPSDKATFRLTATVPTGWTVVGNGRPGATTTERDTSTFRWYEDRPMATYLSTIAIDTFTMRTSKLSDGTPVVNAYSPGSRIDPEAEAQLPEILDFLASKFGPYPFSSAGAIVISGNDDEGPLALETQSRPTYHGSLFDLSMVHENAHQWFGNSVSFTDWRDGCLAECFAQYAGQLWDEKSGADLDEGFYAAMVEESAEDPDFWTTRLYDPGQGRELDGALYSKGSMMLHALRRTVGDDAFFGTLKRWQRDHRYGNASWPQFEALAQEVSGKDLTGFFHAWAHSTTAPPKEYLFPGSLGSLDPSADPAA</sequence>
<dbReference type="SUPFAM" id="SSF55486">
    <property type="entry name" value="Metalloproteases ('zincins'), catalytic domain"/>
    <property type="match status" value="1"/>
</dbReference>
<dbReference type="Pfam" id="PF17900">
    <property type="entry name" value="Peptidase_M1_N"/>
    <property type="match status" value="1"/>
</dbReference>
<comment type="similarity">
    <text evidence="3">Belongs to the peptidase M1 family.</text>
</comment>
<evidence type="ECO:0000256" key="10">
    <source>
        <dbReference type="ARBA" id="ARBA00023049"/>
    </source>
</evidence>
<dbReference type="Pfam" id="PF04389">
    <property type="entry name" value="Peptidase_M28"/>
    <property type="match status" value="1"/>
</dbReference>
<dbReference type="CDD" id="cd09603">
    <property type="entry name" value="M1_APN_like"/>
    <property type="match status" value="1"/>
</dbReference>